<evidence type="ECO:0000313" key="2">
    <source>
        <dbReference type="Proteomes" id="UP000887540"/>
    </source>
</evidence>
<dbReference type="Proteomes" id="UP000887540">
    <property type="component" value="Unplaced"/>
</dbReference>
<protein>
    <submittedName>
        <fullName evidence="3">DDE-1 domain-containing protein</fullName>
    </submittedName>
</protein>
<evidence type="ECO:0000256" key="1">
    <source>
        <dbReference type="SAM" id="MobiDB-lite"/>
    </source>
</evidence>
<feature type="compositionally biased region" description="Low complexity" evidence="1">
    <location>
        <begin position="1"/>
        <end position="13"/>
    </location>
</feature>
<reference evidence="3" key="1">
    <citation type="submission" date="2022-11" db="UniProtKB">
        <authorList>
            <consortium name="WormBaseParasite"/>
        </authorList>
    </citation>
    <scope>IDENTIFICATION</scope>
</reference>
<sequence length="113" mass="12601">MTQKSTKWSGSTSKTRHKSQSERDSTVAPRKCAGFHHRLGVAAVQPGSKQLDYSIWGYIESIACAKPHESVKLLKKAIKKAWDEMPDEMVKRVVDSWPGRIQASVDAEGGYIE</sequence>
<name>A0A914BUT1_9BILA</name>
<evidence type="ECO:0000313" key="3">
    <source>
        <dbReference type="WBParaSite" id="ACRNAN_Path_1047.g4015.t1"/>
    </source>
</evidence>
<proteinExistence type="predicted"/>
<accession>A0A914BUT1</accession>
<feature type="region of interest" description="Disordered" evidence="1">
    <location>
        <begin position="1"/>
        <end position="29"/>
    </location>
</feature>
<dbReference type="AlphaFoldDB" id="A0A914BUT1"/>
<organism evidence="2 3">
    <name type="scientific">Acrobeloides nanus</name>
    <dbReference type="NCBI Taxonomy" id="290746"/>
    <lineage>
        <taxon>Eukaryota</taxon>
        <taxon>Metazoa</taxon>
        <taxon>Ecdysozoa</taxon>
        <taxon>Nematoda</taxon>
        <taxon>Chromadorea</taxon>
        <taxon>Rhabditida</taxon>
        <taxon>Tylenchina</taxon>
        <taxon>Cephalobomorpha</taxon>
        <taxon>Cephaloboidea</taxon>
        <taxon>Cephalobidae</taxon>
        <taxon>Acrobeloides</taxon>
    </lineage>
</organism>
<dbReference type="InterPro" id="IPR036397">
    <property type="entry name" value="RNaseH_sf"/>
</dbReference>
<dbReference type="GO" id="GO:0003676">
    <property type="term" value="F:nucleic acid binding"/>
    <property type="evidence" value="ECO:0007669"/>
    <property type="project" value="InterPro"/>
</dbReference>
<dbReference type="Gene3D" id="3.30.420.10">
    <property type="entry name" value="Ribonuclease H-like superfamily/Ribonuclease H"/>
    <property type="match status" value="1"/>
</dbReference>
<keyword evidence="2" id="KW-1185">Reference proteome</keyword>
<dbReference type="WBParaSite" id="ACRNAN_Path_1047.g4015.t1">
    <property type="protein sequence ID" value="ACRNAN_Path_1047.g4015.t1"/>
    <property type="gene ID" value="ACRNAN_Path_1047.g4015"/>
</dbReference>